<feature type="signal peptide" evidence="1">
    <location>
        <begin position="1"/>
        <end position="22"/>
    </location>
</feature>
<comment type="caution">
    <text evidence="2">The sequence shown here is derived from an EMBL/GenBank/DDBJ whole genome shotgun (WGS) entry which is preliminary data.</text>
</comment>
<keyword evidence="1" id="KW-0732">Signal</keyword>
<gene>
    <name evidence="2" type="ORF">E6K80_08720</name>
</gene>
<accession>A0A538U388</accession>
<protein>
    <submittedName>
        <fullName evidence="2">Uncharacterized protein</fullName>
    </submittedName>
</protein>
<dbReference type="AlphaFoldDB" id="A0A538U388"/>
<feature type="chain" id="PRO_5022207874" evidence="1">
    <location>
        <begin position="23"/>
        <end position="130"/>
    </location>
</feature>
<sequence>MNRIISILATFAVACIAVPALAHEGHHMPGEKVVTKSITGEVVDMGCWLGHAARGKDHVSCATKCLNQGMPLGLLTGNGTLYLVTLDHDNADPYNKLKDMAGKDVSITGELLSRSGVKAIEASKVQLASK</sequence>
<organism evidence="2 3">
    <name type="scientific">Eiseniibacteriota bacterium</name>
    <dbReference type="NCBI Taxonomy" id="2212470"/>
    <lineage>
        <taxon>Bacteria</taxon>
        <taxon>Candidatus Eiseniibacteriota</taxon>
    </lineage>
</organism>
<evidence type="ECO:0000313" key="3">
    <source>
        <dbReference type="Proteomes" id="UP000319836"/>
    </source>
</evidence>
<dbReference type="PROSITE" id="PS51257">
    <property type="entry name" value="PROKAR_LIPOPROTEIN"/>
    <property type="match status" value="1"/>
</dbReference>
<proteinExistence type="predicted"/>
<name>A0A538U388_UNCEI</name>
<dbReference type="Proteomes" id="UP000319836">
    <property type="component" value="Unassembled WGS sequence"/>
</dbReference>
<dbReference type="EMBL" id="VBPA01000213">
    <property type="protein sequence ID" value="TMQ70357.1"/>
    <property type="molecule type" value="Genomic_DNA"/>
</dbReference>
<reference evidence="2 3" key="1">
    <citation type="journal article" date="2019" name="Nat. Microbiol.">
        <title>Mediterranean grassland soil C-N compound turnover is dependent on rainfall and depth, and is mediated by genomically divergent microorganisms.</title>
        <authorList>
            <person name="Diamond S."/>
            <person name="Andeer P.F."/>
            <person name="Li Z."/>
            <person name="Crits-Christoph A."/>
            <person name="Burstein D."/>
            <person name="Anantharaman K."/>
            <person name="Lane K.R."/>
            <person name="Thomas B.C."/>
            <person name="Pan C."/>
            <person name="Northen T.R."/>
            <person name="Banfield J.F."/>
        </authorList>
    </citation>
    <scope>NUCLEOTIDE SEQUENCE [LARGE SCALE GENOMIC DNA]</scope>
    <source>
        <strain evidence="2">WS_10</strain>
    </source>
</reference>
<evidence type="ECO:0000313" key="2">
    <source>
        <dbReference type="EMBL" id="TMQ70357.1"/>
    </source>
</evidence>
<evidence type="ECO:0000256" key="1">
    <source>
        <dbReference type="SAM" id="SignalP"/>
    </source>
</evidence>